<dbReference type="Proteomes" id="UP000033774">
    <property type="component" value="Unassembled WGS sequence"/>
</dbReference>
<dbReference type="Gene3D" id="2.60.120.10">
    <property type="entry name" value="Jelly Rolls"/>
    <property type="match status" value="1"/>
</dbReference>
<protein>
    <recommendedName>
        <fullName evidence="1">Cyclic nucleotide-binding domain-containing protein</fullName>
    </recommendedName>
</protein>
<organism evidence="2 3">
    <name type="scientific">Elstera litoralis</name>
    <dbReference type="NCBI Taxonomy" id="552518"/>
    <lineage>
        <taxon>Bacteria</taxon>
        <taxon>Pseudomonadati</taxon>
        <taxon>Pseudomonadota</taxon>
        <taxon>Alphaproteobacteria</taxon>
        <taxon>Rhodospirillales</taxon>
        <taxon>Rhodospirillaceae</taxon>
        <taxon>Elstera</taxon>
    </lineage>
</organism>
<reference evidence="2 3" key="1">
    <citation type="submission" date="2015-03" db="EMBL/GenBank/DDBJ databases">
        <title>Draft genome sequence of Elstera litoralis.</title>
        <authorList>
            <person name="Rahalkar M.C."/>
            <person name="Dhakephalkar P.K."/>
            <person name="Pore S.D."/>
            <person name="Arora P."/>
            <person name="Kapse N.G."/>
            <person name="Pandit P.S."/>
        </authorList>
    </citation>
    <scope>NUCLEOTIDE SEQUENCE [LARGE SCALE GENOMIC DNA]</scope>
    <source>
        <strain evidence="2 3">Dia-1</strain>
    </source>
</reference>
<keyword evidence="3" id="KW-1185">Reference proteome</keyword>
<evidence type="ECO:0000313" key="2">
    <source>
        <dbReference type="EMBL" id="KJV08193.1"/>
    </source>
</evidence>
<comment type="caution">
    <text evidence="2">The sequence shown here is derived from an EMBL/GenBank/DDBJ whole genome shotgun (WGS) entry which is preliminary data.</text>
</comment>
<accession>A0A0F3INS7</accession>
<dbReference type="InterPro" id="IPR018490">
    <property type="entry name" value="cNMP-bd_dom_sf"/>
</dbReference>
<dbReference type="InterPro" id="IPR014710">
    <property type="entry name" value="RmlC-like_jellyroll"/>
</dbReference>
<feature type="non-terminal residue" evidence="2">
    <location>
        <position position="1"/>
    </location>
</feature>
<gene>
    <name evidence="2" type="ORF">VZ95_19380</name>
</gene>
<evidence type="ECO:0000313" key="3">
    <source>
        <dbReference type="Proteomes" id="UP000033774"/>
    </source>
</evidence>
<sequence length="112" mass="12317">AGDIVGEISLVDQRPATATVQCQEGLVCLEVPHDLLLRRFGQDTAFSARFYRAIALFMATRMRSTVEQLGQKSDGKDLASLDDDEVDDQLLDTVHLAGQRFEMILARLGAHG</sequence>
<dbReference type="SUPFAM" id="SSF51206">
    <property type="entry name" value="cAMP-binding domain-like"/>
    <property type="match status" value="1"/>
</dbReference>
<dbReference type="EMBL" id="LAJY01000730">
    <property type="protein sequence ID" value="KJV08193.1"/>
    <property type="molecule type" value="Genomic_DNA"/>
</dbReference>
<name>A0A0F3INS7_9PROT</name>
<dbReference type="PROSITE" id="PS50042">
    <property type="entry name" value="CNMP_BINDING_3"/>
    <property type="match status" value="1"/>
</dbReference>
<dbReference type="AlphaFoldDB" id="A0A0F3INS7"/>
<evidence type="ECO:0000259" key="1">
    <source>
        <dbReference type="PROSITE" id="PS50042"/>
    </source>
</evidence>
<proteinExistence type="predicted"/>
<dbReference type="InterPro" id="IPR000595">
    <property type="entry name" value="cNMP-bd_dom"/>
</dbReference>
<feature type="domain" description="Cyclic nucleotide-binding" evidence="1">
    <location>
        <begin position="1"/>
        <end position="38"/>
    </location>
</feature>